<feature type="domain" description="VOC" evidence="1">
    <location>
        <begin position="7"/>
        <end position="121"/>
    </location>
</feature>
<gene>
    <name evidence="2" type="ORF">METZ01_LOCUS101140</name>
</gene>
<evidence type="ECO:0000259" key="1">
    <source>
        <dbReference type="PROSITE" id="PS51819"/>
    </source>
</evidence>
<protein>
    <recommendedName>
        <fullName evidence="1">VOC domain-containing protein</fullName>
    </recommendedName>
</protein>
<organism evidence="2">
    <name type="scientific">marine metagenome</name>
    <dbReference type="NCBI Taxonomy" id="408172"/>
    <lineage>
        <taxon>unclassified sequences</taxon>
        <taxon>metagenomes</taxon>
        <taxon>ecological metagenomes</taxon>
    </lineage>
</organism>
<dbReference type="SUPFAM" id="SSF54593">
    <property type="entry name" value="Glyoxalase/Bleomycin resistance protein/Dihydroxybiphenyl dioxygenase"/>
    <property type="match status" value="1"/>
</dbReference>
<dbReference type="EMBL" id="UINC01010893">
    <property type="protein sequence ID" value="SVA48286.1"/>
    <property type="molecule type" value="Genomic_DNA"/>
</dbReference>
<dbReference type="AlphaFoldDB" id="A0A381W6V9"/>
<dbReference type="Gene3D" id="3.10.180.10">
    <property type="entry name" value="2,3-Dihydroxybiphenyl 1,2-Dioxygenase, domain 1"/>
    <property type="match status" value="1"/>
</dbReference>
<dbReference type="PROSITE" id="PS51819">
    <property type="entry name" value="VOC"/>
    <property type="match status" value="1"/>
</dbReference>
<proteinExistence type="predicted"/>
<dbReference type="Pfam" id="PF00903">
    <property type="entry name" value="Glyoxalase"/>
    <property type="match status" value="1"/>
</dbReference>
<dbReference type="InterPro" id="IPR037523">
    <property type="entry name" value="VOC_core"/>
</dbReference>
<dbReference type="CDD" id="cd06587">
    <property type="entry name" value="VOC"/>
    <property type="match status" value="1"/>
</dbReference>
<dbReference type="InterPro" id="IPR004360">
    <property type="entry name" value="Glyas_Fos-R_dOase_dom"/>
</dbReference>
<sequence>MKPILKNIDHIHVFVPDRQEALKWYGTVLGLEPVKKLLFWAKTGPLTIGNDEGSIHIALFEGKPNNNRSVIAFNTTGEEFIVWHKRINNALSGIIEVDDHSVSFSIYFEDPYGNPYEITSYEYEILSNHYNKK</sequence>
<dbReference type="InterPro" id="IPR029068">
    <property type="entry name" value="Glyas_Bleomycin-R_OHBP_Dase"/>
</dbReference>
<accession>A0A381W6V9</accession>
<name>A0A381W6V9_9ZZZZ</name>
<evidence type="ECO:0000313" key="2">
    <source>
        <dbReference type="EMBL" id="SVA48286.1"/>
    </source>
</evidence>
<reference evidence="2" key="1">
    <citation type="submission" date="2018-05" db="EMBL/GenBank/DDBJ databases">
        <authorList>
            <person name="Lanie J.A."/>
            <person name="Ng W.-L."/>
            <person name="Kazmierczak K.M."/>
            <person name="Andrzejewski T.M."/>
            <person name="Davidsen T.M."/>
            <person name="Wayne K.J."/>
            <person name="Tettelin H."/>
            <person name="Glass J.I."/>
            <person name="Rusch D."/>
            <person name="Podicherti R."/>
            <person name="Tsui H.-C.T."/>
            <person name="Winkler M.E."/>
        </authorList>
    </citation>
    <scope>NUCLEOTIDE SEQUENCE</scope>
</reference>